<dbReference type="InterPro" id="IPR023576">
    <property type="entry name" value="UbiE/COQ5_MeTrFase_CS"/>
</dbReference>
<comment type="catalytic activity">
    <reaction evidence="4">
        <text>a 2-demethylmenaquinol + S-adenosyl-L-methionine = a menaquinol + S-adenosyl-L-homocysteine + H(+)</text>
        <dbReference type="Rhea" id="RHEA:42640"/>
        <dbReference type="Rhea" id="RHEA-COMP:9539"/>
        <dbReference type="Rhea" id="RHEA-COMP:9563"/>
        <dbReference type="ChEBI" id="CHEBI:15378"/>
        <dbReference type="ChEBI" id="CHEBI:18151"/>
        <dbReference type="ChEBI" id="CHEBI:55437"/>
        <dbReference type="ChEBI" id="CHEBI:57856"/>
        <dbReference type="ChEBI" id="CHEBI:59789"/>
        <dbReference type="EC" id="2.1.1.163"/>
    </reaction>
</comment>
<keyword evidence="6" id="KW-1185">Reference proteome</keyword>
<evidence type="ECO:0000313" key="6">
    <source>
        <dbReference type="Proteomes" id="UP000053557"/>
    </source>
</evidence>
<gene>
    <name evidence="4" type="primary">menG</name>
    <name evidence="5" type="ORF">ATW55_08755</name>
</gene>
<evidence type="ECO:0000256" key="4">
    <source>
        <dbReference type="HAMAP-Rule" id="MF_01813"/>
    </source>
</evidence>
<comment type="caution">
    <text evidence="4">Lacks conserved residue(s) required for the propagation of feature annotation.</text>
</comment>
<keyword evidence="2 4" id="KW-0808">Transferase</keyword>
<accession>A0A101XSV7</accession>
<dbReference type="PROSITE" id="PS01183">
    <property type="entry name" value="UBIE_1"/>
    <property type="match status" value="1"/>
</dbReference>
<keyword evidence="3 4" id="KW-0949">S-adenosyl-L-methionine</keyword>
<organism evidence="5 6">
    <name type="scientific">Ferroacidibacillus organovorans</name>
    <dbReference type="NCBI Taxonomy" id="1765683"/>
    <lineage>
        <taxon>Bacteria</taxon>
        <taxon>Bacillati</taxon>
        <taxon>Bacillota</taxon>
        <taxon>Bacilli</taxon>
        <taxon>Bacillales</taxon>
        <taxon>Alicyclobacillaceae</taxon>
        <taxon>Ferroacidibacillus</taxon>
    </lineage>
</organism>
<feature type="binding site" evidence="4">
    <location>
        <position position="80"/>
    </location>
    <ligand>
        <name>S-adenosyl-L-methionine</name>
        <dbReference type="ChEBI" id="CHEBI:59789"/>
    </ligand>
</feature>
<name>A0A101XSV7_9BACL</name>
<feature type="binding site" evidence="4">
    <location>
        <position position="59"/>
    </location>
    <ligand>
        <name>S-adenosyl-L-methionine</name>
        <dbReference type="ChEBI" id="CHEBI:59789"/>
    </ligand>
</feature>
<evidence type="ECO:0000256" key="1">
    <source>
        <dbReference type="ARBA" id="ARBA00022603"/>
    </source>
</evidence>
<dbReference type="UniPathway" id="UPA00079">
    <property type="reaction ID" value="UER00169"/>
</dbReference>
<dbReference type="GO" id="GO:0009234">
    <property type="term" value="P:menaquinone biosynthetic process"/>
    <property type="evidence" value="ECO:0007669"/>
    <property type="project" value="UniProtKB-UniRule"/>
</dbReference>
<dbReference type="Proteomes" id="UP000053557">
    <property type="component" value="Unassembled WGS sequence"/>
</dbReference>
<dbReference type="Gene3D" id="3.40.50.150">
    <property type="entry name" value="Vaccinia Virus protein VP39"/>
    <property type="match status" value="1"/>
</dbReference>
<dbReference type="NCBIfam" id="TIGR01934">
    <property type="entry name" value="MenG_MenH_UbiE"/>
    <property type="match status" value="1"/>
</dbReference>
<evidence type="ECO:0000256" key="2">
    <source>
        <dbReference type="ARBA" id="ARBA00022679"/>
    </source>
</evidence>
<dbReference type="PANTHER" id="PTHR43591:SF24">
    <property type="entry name" value="2-METHOXY-6-POLYPRENYL-1,4-BENZOQUINOL METHYLASE, MITOCHONDRIAL"/>
    <property type="match status" value="1"/>
</dbReference>
<sequence>MADTSKAEFVHDVFATIARQYDVMNSVLSFNQHKLWRKFAMKKMQIKKGEHCLDVATGTGDWAISMADAVGPTGKVVGIDFCQEMLDIALPKIHQRGLSNVTTLMLGNAMALPFSSDEFNYATIGFALRNVPDLDQVLREMCRVVKPGGLVVSLELSKPSNRIFRTVYYAYFNHVLPFLGRTVVGNDQPYRWLPESLKPFPDRFALAKRFADAGLERVEHYALLGGICALHIGYKPKISA</sequence>
<dbReference type="GO" id="GO:0032259">
    <property type="term" value="P:methylation"/>
    <property type="evidence" value="ECO:0007669"/>
    <property type="project" value="UniProtKB-KW"/>
</dbReference>
<reference evidence="5 6" key="1">
    <citation type="submission" date="2015-12" db="EMBL/GenBank/DDBJ databases">
        <title>Draft genome sequence of Acidibacillus ferrooxidans ITV001, isolated from a chalcopyrite acid mine drainage site in Brazil.</title>
        <authorList>
            <person name="Dall'Agnol H."/>
            <person name="Nancucheo I."/>
            <person name="Johnson B."/>
            <person name="Oliveira R."/>
            <person name="Leite L."/>
            <person name="Pylro V."/>
            <person name="Nunes G.L."/>
            <person name="Tzotzos G."/>
            <person name="Fernandes G.R."/>
            <person name="Dutra J."/>
            <person name="Orellana S.C."/>
            <person name="Oliveira G."/>
        </authorList>
    </citation>
    <scope>NUCLEOTIDE SEQUENCE [LARGE SCALE GENOMIC DNA]</scope>
    <source>
        <strain evidence="6">ITV01</strain>
    </source>
</reference>
<comment type="pathway">
    <text evidence="4">Quinol/quinone metabolism; menaquinone biosynthesis; menaquinol from 1,4-dihydroxy-2-naphthoate: step 2/2.</text>
</comment>
<keyword evidence="1 4" id="KW-0489">Methyltransferase</keyword>
<dbReference type="PROSITE" id="PS51608">
    <property type="entry name" value="SAM_MT_UBIE"/>
    <property type="match status" value="1"/>
</dbReference>
<comment type="similarity">
    <text evidence="4">Belongs to the class I-like SAM-binding methyltransferase superfamily. MenG/UbiE family.</text>
</comment>
<dbReference type="AlphaFoldDB" id="A0A101XSV7"/>
<dbReference type="HAMAP" id="MF_01813">
    <property type="entry name" value="MenG_UbiE_methyltr"/>
    <property type="match status" value="1"/>
</dbReference>
<dbReference type="RefSeq" id="WP_067712939.1">
    <property type="nucleotide sequence ID" value="NZ_LPVJ01000009.1"/>
</dbReference>
<dbReference type="InterPro" id="IPR004033">
    <property type="entry name" value="UbiE/COQ5_MeTrFase"/>
</dbReference>
<dbReference type="Pfam" id="PF01209">
    <property type="entry name" value="Ubie_methyltran"/>
    <property type="match status" value="1"/>
</dbReference>
<dbReference type="OrthoDB" id="9808140at2"/>
<proteinExistence type="inferred from homology"/>
<dbReference type="SUPFAM" id="SSF53335">
    <property type="entry name" value="S-adenosyl-L-methionine-dependent methyltransferases"/>
    <property type="match status" value="1"/>
</dbReference>
<feature type="binding site" evidence="4">
    <location>
        <begin position="108"/>
        <end position="109"/>
    </location>
    <ligand>
        <name>S-adenosyl-L-methionine</name>
        <dbReference type="ChEBI" id="CHEBI:59789"/>
    </ligand>
</feature>
<dbReference type="EC" id="2.1.1.163" evidence="4"/>
<evidence type="ECO:0000313" key="5">
    <source>
        <dbReference type="EMBL" id="KUO96880.1"/>
    </source>
</evidence>
<protein>
    <recommendedName>
        <fullName evidence="4">Demethylmenaquinone methyltransferase</fullName>
        <ecNumber evidence="4">2.1.1.163</ecNumber>
    </recommendedName>
</protein>
<dbReference type="InterPro" id="IPR029063">
    <property type="entry name" value="SAM-dependent_MTases_sf"/>
</dbReference>
<dbReference type="PANTHER" id="PTHR43591">
    <property type="entry name" value="METHYLTRANSFERASE"/>
    <property type="match status" value="1"/>
</dbReference>
<dbReference type="CDD" id="cd02440">
    <property type="entry name" value="AdoMet_MTases"/>
    <property type="match status" value="1"/>
</dbReference>
<keyword evidence="4" id="KW-0474">Menaquinone biosynthesis</keyword>
<dbReference type="PROSITE" id="PS01184">
    <property type="entry name" value="UBIE_2"/>
    <property type="match status" value="1"/>
</dbReference>
<dbReference type="NCBIfam" id="NF001243">
    <property type="entry name" value="PRK00216.1-4"/>
    <property type="match status" value="1"/>
</dbReference>
<dbReference type="NCBIfam" id="NF001244">
    <property type="entry name" value="PRK00216.1-5"/>
    <property type="match status" value="1"/>
</dbReference>
<dbReference type="EMBL" id="LPVJ01000009">
    <property type="protein sequence ID" value="KUO96880.1"/>
    <property type="molecule type" value="Genomic_DNA"/>
</dbReference>
<evidence type="ECO:0000256" key="3">
    <source>
        <dbReference type="ARBA" id="ARBA00022691"/>
    </source>
</evidence>
<comment type="caution">
    <text evidence="5">The sequence shown here is derived from an EMBL/GenBank/DDBJ whole genome shotgun (WGS) entry which is preliminary data.</text>
</comment>
<dbReference type="GO" id="GO:0043770">
    <property type="term" value="F:demethylmenaquinone methyltransferase activity"/>
    <property type="evidence" value="ECO:0007669"/>
    <property type="project" value="UniProtKB-UniRule"/>
</dbReference>
<comment type="function">
    <text evidence="4">Methyltransferase required for the conversion of demethylmenaquinol (DMKH2) to menaquinol (MKH2).</text>
</comment>